<dbReference type="Proteomes" id="UP001250932">
    <property type="component" value="Unassembled WGS sequence"/>
</dbReference>
<dbReference type="Gene3D" id="3.40.309.10">
    <property type="entry name" value="Aldehyde Dehydrogenase, Chain A, domain 2"/>
    <property type="match status" value="1"/>
</dbReference>
<dbReference type="Gene3D" id="3.40.605.10">
    <property type="entry name" value="Aldehyde Dehydrogenase, Chain A, domain 1"/>
    <property type="match status" value="1"/>
</dbReference>
<dbReference type="RefSeq" id="WP_313833853.1">
    <property type="nucleotide sequence ID" value="NZ_JAQOUE010000001.1"/>
</dbReference>
<evidence type="ECO:0000256" key="2">
    <source>
        <dbReference type="ARBA" id="ARBA00023002"/>
    </source>
</evidence>
<dbReference type="InterPro" id="IPR016162">
    <property type="entry name" value="Ald_DH_N"/>
</dbReference>
<reference evidence="6 7" key="1">
    <citation type="journal article" date="2023" name="ISME J.">
        <title>Cultivation and genomic characterization of novel and ubiquitous marine nitrite-oxidizing bacteria from the Nitrospirales.</title>
        <authorList>
            <person name="Mueller A.J."/>
            <person name="Daebeler A."/>
            <person name="Herbold C.W."/>
            <person name="Kirkegaard R.H."/>
            <person name="Daims H."/>
        </authorList>
    </citation>
    <scope>NUCLEOTIDE SEQUENCE [LARGE SCALE GENOMIC DNA]</scope>
    <source>
        <strain evidence="6 7">EB</strain>
    </source>
</reference>
<sequence>MKPLPGPGFLIGTEWREISTRQSVLNPYTGSLVAEVCQAQAQDIEDAIQLSVSAFSTLSELPSHARATALSTIAQQLTSRLKEFAHVMSLESGKPITDARREVQRAIQTFTIASEEAKRLPGETIPMDISPGMEPYLGILRRVSIGPVLGITPFNFPLNLVAHKVAPCLAVGNPILLKPAPQTPFTALLLGEIICGLGLPPGTFSVLPCENDLAESMVRDPRIQALSFTGSASVGWRLKEKAGKKRVALELGGNAAVIIEPDANLSLAAQRCATGGFSYAGQTCISVQRIYLHQDIYDPFLKLLLDQIRALPCGDPLQESTVVGPLINQQTAIRVESWIQEAIKQGAECLLGGTRQNAIVAPTVLANVSPTMKVSCEEIFGPVVTVSRYQDFSEVLRRVNDSPYGLQAGIYTQDINRIFQAYRELEVGAVLANEIPTWRADHMPYGGVKDSGLGREGVRYAMQELTEPKLLVLSLPQ</sequence>
<keyword evidence="2 4" id="KW-0560">Oxidoreductase</keyword>
<feature type="domain" description="Aldehyde dehydrogenase" evidence="5">
    <location>
        <begin position="20"/>
        <end position="469"/>
    </location>
</feature>
<dbReference type="PANTHER" id="PTHR42991:SF1">
    <property type="entry name" value="ALDEHYDE DEHYDROGENASE"/>
    <property type="match status" value="1"/>
</dbReference>
<dbReference type="PANTHER" id="PTHR42991">
    <property type="entry name" value="ALDEHYDE DEHYDROGENASE"/>
    <property type="match status" value="1"/>
</dbReference>
<name>A0ABU3KA29_9BACT</name>
<dbReference type="InterPro" id="IPR016161">
    <property type="entry name" value="Ald_DH/histidinol_DH"/>
</dbReference>
<gene>
    <name evidence="6" type="ORF">PPG34_13115</name>
</gene>
<protein>
    <submittedName>
        <fullName evidence="6">Aldehyde dehydrogenase family protein</fullName>
    </submittedName>
</protein>
<evidence type="ECO:0000256" key="3">
    <source>
        <dbReference type="PROSITE-ProRule" id="PRU10007"/>
    </source>
</evidence>
<dbReference type="PROSITE" id="PS00687">
    <property type="entry name" value="ALDEHYDE_DEHYDR_GLU"/>
    <property type="match status" value="1"/>
</dbReference>
<evidence type="ECO:0000259" key="5">
    <source>
        <dbReference type="Pfam" id="PF00171"/>
    </source>
</evidence>
<dbReference type="EMBL" id="JAQOUE010000001">
    <property type="protein sequence ID" value="MDT7043295.1"/>
    <property type="molecule type" value="Genomic_DNA"/>
</dbReference>
<comment type="caution">
    <text evidence="6">The sequence shown here is derived from an EMBL/GenBank/DDBJ whole genome shotgun (WGS) entry which is preliminary data.</text>
</comment>
<evidence type="ECO:0000313" key="6">
    <source>
        <dbReference type="EMBL" id="MDT7043295.1"/>
    </source>
</evidence>
<accession>A0ABU3KA29</accession>
<dbReference type="SUPFAM" id="SSF53720">
    <property type="entry name" value="ALDH-like"/>
    <property type="match status" value="1"/>
</dbReference>
<dbReference type="CDD" id="cd07147">
    <property type="entry name" value="ALDH_F21_RNP123"/>
    <property type="match status" value="1"/>
</dbReference>
<evidence type="ECO:0000256" key="4">
    <source>
        <dbReference type="RuleBase" id="RU003345"/>
    </source>
</evidence>
<comment type="similarity">
    <text evidence="1 4">Belongs to the aldehyde dehydrogenase family.</text>
</comment>
<evidence type="ECO:0000256" key="1">
    <source>
        <dbReference type="ARBA" id="ARBA00009986"/>
    </source>
</evidence>
<dbReference type="InterPro" id="IPR051020">
    <property type="entry name" value="ALDH-related_metabolic_enz"/>
</dbReference>
<evidence type="ECO:0000313" key="7">
    <source>
        <dbReference type="Proteomes" id="UP001250932"/>
    </source>
</evidence>
<dbReference type="InterPro" id="IPR029510">
    <property type="entry name" value="Ald_DH_CS_GLU"/>
</dbReference>
<dbReference type="InterPro" id="IPR016163">
    <property type="entry name" value="Ald_DH_C"/>
</dbReference>
<dbReference type="InterPro" id="IPR015590">
    <property type="entry name" value="Aldehyde_DH_dom"/>
</dbReference>
<dbReference type="Pfam" id="PF00171">
    <property type="entry name" value="Aldedh"/>
    <property type="match status" value="1"/>
</dbReference>
<proteinExistence type="inferred from homology"/>
<feature type="active site" evidence="3">
    <location>
        <position position="250"/>
    </location>
</feature>
<organism evidence="6 7">
    <name type="scientific">Candidatus Nitronereus thalassa</name>
    <dbReference type="NCBI Taxonomy" id="3020898"/>
    <lineage>
        <taxon>Bacteria</taxon>
        <taxon>Pseudomonadati</taxon>
        <taxon>Nitrospirota</taxon>
        <taxon>Nitrospiria</taxon>
        <taxon>Nitrospirales</taxon>
        <taxon>Nitrospiraceae</taxon>
        <taxon>Candidatus Nitronereus</taxon>
    </lineage>
</organism>
<keyword evidence="7" id="KW-1185">Reference proteome</keyword>